<dbReference type="EMBL" id="AP019376">
    <property type="protein sequence ID" value="BBH87350.1"/>
    <property type="molecule type" value="Genomic_DNA"/>
</dbReference>
<name>A0A455SIF9_9CHLR</name>
<protein>
    <submittedName>
        <fullName evidence="1">Uncharacterized protein</fullName>
    </submittedName>
</protein>
<proteinExistence type="predicted"/>
<evidence type="ECO:0000313" key="1">
    <source>
        <dbReference type="EMBL" id="BBH87350.1"/>
    </source>
</evidence>
<organism evidence="1">
    <name type="scientific">Thermosporothrix sp. COM3</name>
    <dbReference type="NCBI Taxonomy" id="2490863"/>
    <lineage>
        <taxon>Bacteria</taxon>
        <taxon>Bacillati</taxon>
        <taxon>Chloroflexota</taxon>
        <taxon>Ktedonobacteria</taxon>
        <taxon>Ktedonobacterales</taxon>
        <taxon>Thermosporotrichaceae</taxon>
        <taxon>Thermosporothrix</taxon>
    </lineage>
</organism>
<accession>A0A455SIF9</accession>
<sequence>MYFSIYTRANEEKLSTWFRRCIFSTLIPYNKYREAENSNKEAFSDGKVELISYQTSHLEITLLLQASLAPKPQDLGASRAHLEEWACYNLNGSRSGSHDIHCPLEQA</sequence>
<gene>
    <name evidence="1" type="ORF">KTC_21010</name>
</gene>
<dbReference type="AlphaFoldDB" id="A0A455SIF9"/>
<reference evidence="1" key="1">
    <citation type="submission" date="2018-12" db="EMBL/GenBank/DDBJ databases">
        <title>Novel natural products biosynthetic potential of the class Ktedonobacteria.</title>
        <authorList>
            <person name="Zheng Y."/>
            <person name="Saitou A."/>
            <person name="Wang C.M."/>
            <person name="Toyoda A."/>
            <person name="Minakuchi Y."/>
            <person name="Sekiguchi Y."/>
            <person name="Ueda K."/>
            <person name="Takano H."/>
            <person name="Sakai Y."/>
            <person name="Yokota A."/>
            <person name="Yabe S."/>
        </authorList>
    </citation>
    <scope>NUCLEOTIDE SEQUENCE</scope>
    <source>
        <strain evidence="1">COM3</strain>
    </source>
</reference>